<dbReference type="Gene3D" id="2.20.25.240">
    <property type="match status" value="1"/>
</dbReference>
<keyword evidence="3" id="KW-0862">Zinc</keyword>
<dbReference type="Proteomes" id="UP000735302">
    <property type="component" value="Unassembled WGS sequence"/>
</dbReference>
<sequence>MASLIDGKRGKILVYGGFRYHKNKETAIAIYWRCWQKACGASLKTNVFDINEETPVIQVLHESHHLHVEDEEKILKDRAMHRLKETVREDATRPIKRAFDAVVRGRHQQGGGDREPLPEFHSVRTLMQRARSTVVPPIPQHITGHLPISSAYDKTSSYLISISQDIFLSHQHDIHRTSSYPISISQDIFLAHQHMTGHLILSAYHRTSSYLISMHTEDIFLSH</sequence>
<organism evidence="5 6">
    <name type="scientific">Plakobranchus ocellatus</name>
    <dbReference type="NCBI Taxonomy" id="259542"/>
    <lineage>
        <taxon>Eukaryota</taxon>
        <taxon>Metazoa</taxon>
        <taxon>Spiralia</taxon>
        <taxon>Lophotrochozoa</taxon>
        <taxon>Mollusca</taxon>
        <taxon>Gastropoda</taxon>
        <taxon>Heterobranchia</taxon>
        <taxon>Euthyneura</taxon>
        <taxon>Panpulmonata</taxon>
        <taxon>Sacoglossa</taxon>
        <taxon>Placobranchoidea</taxon>
        <taxon>Plakobranchidae</taxon>
        <taxon>Plakobranchus</taxon>
    </lineage>
</organism>
<dbReference type="Pfam" id="PF04500">
    <property type="entry name" value="FLYWCH"/>
    <property type="match status" value="1"/>
</dbReference>
<dbReference type="GO" id="GO:0008270">
    <property type="term" value="F:zinc ion binding"/>
    <property type="evidence" value="ECO:0007669"/>
    <property type="project" value="UniProtKB-KW"/>
</dbReference>
<keyword evidence="6" id="KW-1185">Reference proteome</keyword>
<protein>
    <recommendedName>
        <fullName evidence="4">FLYWCH-type domain-containing protein</fullName>
    </recommendedName>
</protein>
<name>A0AAV4CFN8_9GAST</name>
<evidence type="ECO:0000256" key="2">
    <source>
        <dbReference type="ARBA" id="ARBA00022771"/>
    </source>
</evidence>
<accession>A0AAV4CFN8</accession>
<dbReference type="InterPro" id="IPR007588">
    <property type="entry name" value="Znf_FLYWCH"/>
</dbReference>
<keyword evidence="2" id="KW-0863">Zinc-finger</keyword>
<evidence type="ECO:0000256" key="1">
    <source>
        <dbReference type="ARBA" id="ARBA00022723"/>
    </source>
</evidence>
<keyword evidence="1" id="KW-0479">Metal-binding</keyword>
<feature type="domain" description="FLYWCH-type" evidence="4">
    <location>
        <begin position="8"/>
        <end position="64"/>
    </location>
</feature>
<reference evidence="5 6" key="1">
    <citation type="journal article" date="2021" name="Elife">
        <title>Chloroplast acquisition without the gene transfer in kleptoplastic sea slugs, Plakobranchus ocellatus.</title>
        <authorList>
            <person name="Maeda T."/>
            <person name="Takahashi S."/>
            <person name="Yoshida T."/>
            <person name="Shimamura S."/>
            <person name="Takaki Y."/>
            <person name="Nagai Y."/>
            <person name="Toyoda A."/>
            <person name="Suzuki Y."/>
            <person name="Arimoto A."/>
            <person name="Ishii H."/>
            <person name="Satoh N."/>
            <person name="Nishiyama T."/>
            <person name="Hasebe M."/>
            <person name="Maruyama T."/>
            <person name="Minagawa J."/>
            <person name="Obokata J."/>
            <person name="Shigenobu S."/>
        </authorList>
    </citation>
    <scope>NUCLEOTIDE SEQUENCE [LARGE SCALE GENOMIC DNA]</scope>
</reference>
<gene>
    <name evidence="5" type="ORF">PoB_005658200</name>
</gene>
<evidence type="ECO:0000259" key="4">
    <source>
        <dbReference type="Pfam" id="PF04500"/>
    </source>
</evidence>
<evidence type="ECO:0000313" key="5">
    <source>
        <dbReference type="EMBL" id="GFO30077.1"/>
    </source>
</evidence>
<proteinExistence type="predicted"/>
<dbReference type="EMBL" id="BLXT01006220">
    <property type="protein sequence ID" value="GFO30077.1"/>
    <property type="molecule type" value="Genomic_DNA"/>
</dbReference>
<dbReference type="AlphaFoldDB" id="A0AAV4CFN8"/>
<evidence type="ECO:0000313" key="6">
    <source>
        <dbReference type="Proteomes" id="UP000735302"/>
    </source>
</evidence>
<evidence type="ECO:0000256" key="3">
    <source>
        <dbReference type="ARBA" id="ARBA00022833"/>
    </source>
</evidence>
<comment type="caution">
    <text evidence="5">The sequence shown here is derived from an EMBL/GenBank/DDBJ whole genome shotgun (WGS) entry which is preliminary data.</text>
</comment>